<proteinExistence type="predicted"/>
<evidence type="ECO:0000313" key="2">
    <source>
        <dbReference type="Proteomes" id="UP000436088"/>
    </source>
</evidence>
<reference evidence="1" key="1">
    <citation type="submission" date="2019-09" db="EMBL/GenBank/DDBJ databases">
        <title>Draft genome information of white flower Hibiscus syriacus.</title>
        <authorList>
            <person name="Kim Y.-M."/>
        </authorList>
    </citation>
    <scope>NUCLEOTIDE SEQUENCE [LARGE SCALE GENOMIC DNA]</scope>
    <source>
        <strain evidence="1">YM2019G1</strain>
    </source>
</reference>
<organism evidence="1 2">
    <name type="scientific">Hibiscus syriacus</name>
    <name type="common">Rose of Sharon</name>
    <dbReference type="NCBI Taxonomy" id="106335"/>
    <lineage>
        <taxon>Eukaryota</taxon>
        <taxon>Viridiplantae</taxon>
        <taxon>Streptophyta</taxon>
        <taxon>Embryophyta</taxon>
        <taxon>Tracheophyta</taxon>
        <taxon>Spermatophyta</taxon>
        <taxon>Magnoliopsida</taxon>
        <taxon>eudicotyledons</taxon>
        <taxon>Gunneridae</taxon>
        <taxon>Pentapetalae</taxon>
        <taxon>rosids</taxon>
        <taxon>malvids</taxon>
        <taxon>Malvales</taxon>
        <taxon>Malvaceae</taxon>
        <taxon>Malvoideae</taxon>
        <taxon>Hibiscus</taxon>
    </lineage>
</organism>
<sequence length="147" mass="16613">MLDVTLTSGGNDDLPLYRNDFPRFKQVPVARLCLQAPLHASRFLMGTGNGRDVIAISLKYTHTEDFLGATNAKDGSCELRVDDFHVVPCALRDCFCMTDTHNHRNNAHYVRNYNKRDRNRNLNLCLHVSPSKDKTSPAVMEVVLKLP</sequence>
<accession>A0A6A2Y6U9</accession>
<dbReference type="EMBL" id="VEPZ02001542">
    <property type="protein sequence ID" value="KAE8668769.1"/>
    <property type="molecule type" value="Genomic_DNA"/>
</dbReference>
<dbReference type="AlphaFoldDB" id="A0A6A2Y6U9"/>
<protein>
    <submittedName>
        <fullName evidence="1">Uncharacterized protein</fullName>
    </submittedName>
</protein>
<evidence type="ECO:0000313" key="1">
    <source>
        <dbReference type="EMBL" id="KAE8668769.1"/>
    </source>
</evidence>
<dbReference type="Proteomes" id="UP000436088">
    <property type="component" value="Unassembled WGS sequence"/>
</dbReference>
<name>A0A6A2Y6U9_HIBSY</name>
<gene>
    <name evidence="1" type="ORF">F3Y22_tig00112285pilonHSYRG00239</name>
</gene>
<keyword evidence="2" id="KW-1185">Reference proteome</keyword>
<comment type="caution">
    <text evidence="1">The sequence shown here is derived from an EMBL/GenBank/DDBJ whole genome shotgun (WGS) entry which is preliminary data.</text>
</comment>